<dbReference type="EMBL" id="FWFN01000005">
    <property type="protein sequence ID" value="SLN52376.1"/>
    <property type="molecule type" value="Genomic_DNA"/>
</dbReference>
<name>A0A1X6ZIS5_9RHOB</name>
<dbReference type="Proteomes" id="UP000193963">
    <property type="component" value="Unassembled WGS sequence"/>
</dbReference>
<feature type="coiled-coil region" evidence="1">
    <location>
        <begin position="150"/>
        <end position="184"/>
    </location>
</feature>
<sequence length="396" mass="41555">MRPLRRLPCRLTRALALLAGLAILVLALLGQGAPARAATDAAALARAAASELEAAHDRLDGAERASDRVAALTATIAAYEKGLSAMRDSLRAAALREARIQAQFDAQRDEIAALLGTLQTLSREPAPVLMLHPDGPIGTARSGMLMAEAAPALNQKVAELRARLEEARELRALQEAAADQLQTALSGVQEARTALSQAVSDRTDLPRRFTADPMKTQLLVATAETLRAFASGLSEITEGEEAPAAQDITAQKGQIPLPVQGSVLRRAGEADAAGVTRPGVVLATRPRALVTAPVPATIRYLGPLLDYGNVMVLEPQSGLLFVLAGLDIVYGEIGEVLAAGAPLGLMGGEDPAPGAILAQSRDGSGNDRSETLYMEVRLGNEPQDPLTWFAVTKDTQ</sequence>
<dbReference type="InterPro" id="IPR011055">
    <property type="entry name" value="Dup_hybrid_motif"/>
</dbReference>
<evidence type="ECO:0000313" key="2">
    <source>
        <dbReference type="EMBL" id="SLN52376.1"/>
    </source>
</evidence>
<accession>A0A1X6ZIS5</accession>
<evidence type="ECO:0000256" key="1">
    <source>
        <dbReference type="SAM" id="Coils"/>
    </source>
</evidence>
<proteinExistence type="predicted"/>
<dbReference type="RefSeq" id="WP_306372315.1">
    <property type="nucleotide sequence ID" value="NZ_FWFN01000005.1"/>
</dbReference>
<keyword evidence="1" id="KW-0175">Coiled coil</keyword>
<evidence type="ECO:0008006" key="4">
    <source>
        <dbReference type="Google" id="ProtNLM"/>
    </source>
</evidence>
<dbReference type="SUPFAM" id="SSF51261">
    <property type="entry name" value="Duplicated hybrid motif"/>
    <property type="match status" value="1"/>
</dbReference>
<dbReference type="Gene3D" id="2.70.70.10">
    <property type="entry name" value="Glucose Permease (Domain IIA)"/>
    <property type="match status" value="1"/>
</dbReference>
<dbReference type="AlphaFoldDB" id="A0A1X6ZIS5"/>
<evidence type="ECO:0000313" key="3">
    <source>
        <dbReference type="Proteomes" id="UP000193963"/>
    </source>
</evidence>
<reference evidence="2 3" key="1">
    <citation type="submission" date="2017-03" db="EMBL/GenBank/DDBJ databases">
        <authorList>
            <person name="Afonso C.L."/>
            <person name="Miller P.J."/>
            <person name="Scott M.A."/>
            <person name="Spackman E."/>
            <person name="Goraichik I."/>
            <person name="Dimitrov K.M."/>
            <person name="Suarez D.L."/>
            <person name="Swayne D.E."/>
        </authorList>
    </citation>
    <scope>NUCLEOTIDE SEQUENCE [LARGE SCALE GENOMIC DNA]</scope>
    <source>
        <strain evidence="2 3">CECT 7751</strain>
    </source>
</reference>
<keyword evidence="3" id="KW-1185">Reference proteome</keyword>
<organism evidence="2 3">
    <name type="scientific">Pseudooceanicola marinus</name>
    <dbReference type="NCBI Taxonomy" id="396013"/>
    <lineage>
        <taxon>Bacteria</taxon>
        <taxon>Pseudomonadati</taxon>
        <taxon>Pseudomonadota</taxon>
        <taxon>Alphaproteobacteria</taxon>
        <taxon>Rhodobacterales</taxon>
        <taxon>Paracoccaceae</taxon>
        <taxon>Pseudooceanicola</taxon>
    </lineage>
</organism>
<gene>
    <name evidence="2" type="ORF">PSM7751_02526</name>
</gene>
<protein>
    <recommendedName>
        <fullName evidence="4">Peptidase family M23</fullName>
    </recommendedName>
</protein>